<dbReference type="EMBL" id="SNVX01000015">
    <property type="protein sequence ID" value="TDN53588.1"/>
    <property type="molecule type" value="Genomic_DNA"/>
</dbReference>
<feature type="domain" description="EF-hand" evidence="8">
    <location>
        <begin position="118"/>
        <end position="153"/>
    </location>
</feature>
<sequence>MINPRTIATEVAYADIATQAGQVQKQQADVNNETAGLDALSTAISDFTTAVDALNNEDNGVVVNTATASDESVTTSASSSAQAGTYSFYVTQLAQTQQESFAMADDTIPAQGTVTLTMGEDTMDVDLASADSDGDGFLDGSELVGAINDSEDNPGVTATLMKTDDGNTIMLSSDQSGADSAFSVSVSGNSDLQNAADSTGKKLSTAQDAQLNLGTVDGPQISSSTNTFDDVIPGVSMTFSEVTTDKPVTIKVAQDTSASQAQAQVFVDSYNTLVDTIDDLTDVGSNGSSGGVFAGDAGLKSMTSQMNQIVHADYNGNSILDYGISLNSDGHLEIDTATFDEAMKADPQGLSDIFVGDDGMIAQFDDLMETYTNSSDGIITSRQQSLDDKQDKIDSQTDELQQTYQQDYDRYLSEYTNTMIEVYSMKMSMAAFG</sequence>
<comment type="similarity">
    <text evidence="1 7">Belongs to the FliD family.</text>
</comment>
<dbReference type="InterPro" id="IPR040026">
    <property type="entry name" value="FliD"/>
</dbReference>
<evidence type="ECO:0000256" key="1">
    <source>
        <dbReference type="ARBA" id="ARBA00009764"/>
    </source>
</evidence>
<protein>
    <recommendedName>
        <fullName evidence="3 7">Flagellar hook-associated protein 2</fullName>
        <shortName evidence="7">HAP2</shortName>
    </recommendedName>
    <alternativeName>
        <fullName evidence="7">Flagellar cap protein</fullName>
    </alternativeName>
</protein>
<dbReference type="AlphaFoldDB" id="A0A4R6E996"/>
<name>A0A4R6E996_SCAGO</name>
<dbReference type="InterPro" id="IPR018247">
    <property type="entry name" value="EF_Hand_1_Ca_BS"/>
</dbReference>
<evidence type="ECO:0000256" key="5">
    <source>
        <dbReference type="ARBA" id="ARBA00023143"/>
    </source>
</evidence>
<keyword evidence="9" id="KW-0969">Cilium</keyword>
<dbReference type="GO" id="GO:0009424">
    <property type="term" value="C:bacterial-type flagellum hook"/>
    <property type="evidence" value="ECO:0007669"/>
    <property type="project" value="UniProtKB-UniRule"/>
</dbReference>
<evidence type="ECO:0000256" key="7">
    <source>
        <dbReference type="RuleBase" id="RU362066"/>
    </source>
</evidence>
<comment type="caution">
    <text evidence="9">The sequence shown here is derived from an EMBL/GenBank/DDBJ whole genome shotgun (WGS) entry which is preliminary data.</text>
</comment>
<keyword evidence="7" id="KW-0964">Secreted</keyword>
<comment type="subunit">
    <text evidence="2 7">Homopentamer.</text>
</comment>
<evidence type="ECO:0000256" key="3">
    <source>
        <dbReference type="ARBA" id="ARBA00016246"/>
    </source>
</evidence>
<organism evidence="9 10">
    <name type="scientific">Scandinavium goeteborgense</name>
    <dbReference type="NCBI Taxonomy" id="1851514"/>
    <lineage>
        <taxon>Bacteria</taxon>
        <taxon>Pseudomonadati</taxon>
        <taxon>Pseudomonadota</taxon>
        <taxon>Gammaproteobacteria</taxon>
        <taxon>Enterobacterales</taxon>
        <taxon>Enterobacteriaceae</taxon>
        <taxon>Scandinavium</taxon>
    </lineage>
</organism>
<dbReference type="InterPro" id="IPR010809">
    <property type="entry name" value="FliD_C"/>
</dbReference>
<keyword evidence="5 7" id="KW-0975">Bacterial flagellum</keyword>
<keyword evidence="9" id="KW-0282">Flagellum</keyword>
<evidence type="ECO:0000256" key="4">
    <source>
        <dbReference type="ARBA" id="ARBA00023054"/>
    </source>
</evidence>
<dbReference type="PROSITE" id="PS00018">
    <property type="entry name" value="EF_HAND_1"/>
    <property type="match status" value="1"/>
</dbReference>
<dbReference type="OrthoDB" id="9810816at2"/>
<keyword evidence="9" id="KW-0966">Cell projection</keyword>
<reference evidence="9 10" key="1">
    <citation type="submission" date="2019-03" db="EMBL/GenBank/DDBJ databases">
        <title>Genomic analyses of the natural microbiome of Caenorhabditis elegans.</title>
        <authorList>
            <person name="Samuel B."/>
        </authorList>
    </citation>
    <scope>NUCLEOTIDE SEQUENCE [LARGE SCALE GENOMIC DNA]</scope>
    <source>
        <strain evidence="9 10">BIGb0156</strain>
    </source>
</reference>
<dbReference type="GO" id="GO:0005509">
    <property type="term" value="F:calcium ion binding"/>
    <property type="evidence" value="ECO:0007669"/>
    <property type="project" value="InterPro"/>
</dbReference>
<evidence type="ECO:0000313" key="9">
    <source>
        <dbReference type="EMBL" id="TDN53588.1"/>
    </source>
</evidence>
<dbReference type="Proteomes" id="UP000295530">
    <property type="component" value="Unassembled WGS sequence"/>
</dbReference>
<dbReference type="PANTHER" id="PTHR30288">
    <property type="entry name" value="FLAGELLAR CAP/ASSEMBLY PROTEIN FLID"/>
    <property type="match status" value="1"/>
</dbReference>
<evidence type="ECO:0000259" key="8">
    <source>
        <dbReference type="PROSITE" id="PS50222"/>
    </source>
</evidence>
<dbReference type="GO" id="GO:0009421">
    <property type="term" value="C:bacterial-type flagellum filament cap"/>
    <property type="evidence" value="ECO:0007669"/>
    <property type="project" value="InterPro"/>
</dbReference>
<dbReference type="GO" id="GO:0007155">
    <property type="term" value="P:cell adhesion"/>
    <property type="evidence" value="ECO:0007669"/>
    <property type="project" value="InterPro"/>
</dbReference>
<proteinExistence type="inferred from homology"/>
<comment type="function">
    <text evidence="7">Required for morphogenesis and for the elongation of the flagellar filament by facilitating polymerization of the flagellin monomers at the tip of growing filament. Forms a capping structure, which prevents flagellin subunits (transported through the central channel of the flagellum) from leaking out without polymerization at the distal end.</text>
</comment>
<dbReference type="GO" id="GO:0005576">
    <property type="term" value="C:extracellular region"/>
    <property type="evidence" value="ECO:0007669"/>
    <property type="project" value="UniProtKB-SubCell"/>
</dbReference>
<keyword evidence="10" id="KW-1185">Reference proteome</keyword>
<dbReference type="PROSITE" id="PS50222">
    <property type="entry name" value="EF_HAND_2"/>
    <property type="match status" value="1"/>
</dbReference>
<dbReference type="InterPro" id="IPR002048">
    <property type="entry name" value="EF_hand_dom"/>
</dbReference>
<dbReference type="Pfam" id="PF02465">
    <property type="entry name" value="FliD_N"/>
    <property type="match status" value="1"/>
</dbReference>
<evidence type="ECO:0000313" key="10">
    <source>
        <dbReference type="Proteomes" id="UP000295530"/>
    </source>
</evidence>
<dbReference type="InterPro" id="IPR003481">
    <property type="entry name" value="FliD_N"/>
</dbReference>
<dbReference type="RefSeq" id="WP_133461966.1">
    <property type="nucleotide sequence ID" value="NZ_SNVX01000015.1"/>
</dbReference>
<keyword evidence="4" id="KW-0175">Coiled coil</keyword>
<evidence type="ECO:0000256" key="2">
    <source>
        <dbReference type="ARBA" id="ARBA00011255"/>
    </source>
</evidence>
<evidence type="ECO:0000256" key="6">
    <source>
        <dbReference type="ARBA" id="ARBA00025175"/>
    </source>
</evidence>
<gene>
    <name evidence="9" type="ORF">EC847_11516</name>
</gene>
<accession>A0A4R6E996</accession>
<comment type="function">
    <text evidence="6">Required for the morphogenesis and for the elongation of the flagellar filament by facilitating polymerization of the flagellin monomers at the tip of growing filament. Forms a capping structure, which prevents flagellin subunits (transported through the central channel of the flagellum) from leaking out without polymerization at the distal end.</text>
</comment>
<dbReference type="Pfam" id="PF07195">
    <property type="entry name" value="FliD_C"/>
    <property type="match status" value="1"/>
</dbReference>
<dbReference type="PANTHER" id="PTHR30288:SF0">
    <property type="entry name" value="FLAGELLAR HOOK-ASSOCIATED PROTEIN 2"/>
    <property type="match status" value="1"/>
</dbReference>
<dbReference type="GO" id="GO:0071973">
    <property type="term" value="P:bacterial-type flagellum-dependent cell motility"/>
    <property type="evidence" value="ECO:0007669"/>
    <property type="project" value="TreeGrafter"/>
</dbReference>
<comment type="subcellular location">
    <subcellularLocation>
        <location evidence="7">Secreted</location>
    </subcellularLocation>
    <subcellularLocation>
        <location evidence="7">Bacterial flagellum</location>
    </subcellularLocation>
</comment>